<reference evidence="2" key="1">
    <citation type="journal article" date="2023" name="Commun. Biol.">
        <title>Genome analysis of Parmales, the sister group of diatoms, reveals the evolutionary specialization of diatoms from phago-mixotrophs to photoautotrophs.</title>
        <authorList>
            <person name="Ban H."/>
            <person name="Sato S."/>
            <person name="Yoshikawa S."/>
            <person name="Yamada K."/>
            <person name="Nakamura Y."/>
            <person name="Ichinomiya M."/>
            <person name="Sato N."/>
            <person name="Blanc-Mathieu R."/>
            <person name="Endo H."/>
            <person name="Kuwata A."/>
            <person name="Ogata H."/>
        </authorList>
    </citation>
    <scope>NUCLEOTIDE SEQUENCE [LARGE SCALE GENOMIC DNA]</scope>
    <source>
        <strain evidence="2">NIES 3699</strain>
    </source>
</reference>
<organism evidence="1 2">
    <name type="scientific">Triparma verrucosa</name>
    <dbReference type="NCBI Taxonomy" id="1606542"/>
    <lineage>
        <taxon>Eukaryota</taxon>
        <taxon>Sar</taxon>
        <taxon>Stramenopiles</taxon>
        <taxon>Ochrophyta</taxon>
        <taxon>Bolidophyceae</taxon>
        <taxon>Parmales</taxon>
        <taxon>Triparmaceae</taxon>
        <taxon>Triparma</taxon>
    </lineage>
</organism>
<dbReference type="Proteomes" id="UP001165160">
    <property type="component" value="Unassembled WGS sequence"/>
</dbReference>
<dbReference type="AlphaFoldDB" id="A0A9W7BZ23"/>
<proteinExistence type="predicted"/>
<dbReference type="EMBL" id="BRXX01000166">
    <property type="protein sequence ID" value="GMH95318.1"/>
    <property type="molecule type" value="Genomic_DNA"/>
</dbReference>
<keyword evidence="2" id="KW-1185">Reference proteome</keyword>
<sequence length="94" mass="10418">MYKGKSINTEVRELGGDFVWEVGPGDSQNWYKTDPNSFAKLLKKSGREKFFIEQFKPVTVTACEVQPSGGSVCGFVYFPCSEENGCSDVMKGAF</sequence>
<gene>
    <name evidence="1" type="ORF">TrVE_jg9077</name>
</gene>
<evidence type="ECO:0000313" key="2">
    <source>
        <dbReference type="Proteomes" id="UP001165160"/>
    </source>
</evidence>
<accession>A0A9W7BZ23</accession>
<evidence type="ECO:0000313" key="1">
    <source>
        <dbReference type="EMBL" id="GMH95318.1"/>
    </source>
</evidence>
<protein>
    <submittedName>
        <fullName evidence="1">Uncharacterized protein</fullName>
    </submittedName>
</protein>
<comment type="caution">
    <text evidence="1">The sequence shown here is derived from an EMBL/GenBank/DDBJ whole genome shotgun (WGS) entry which is preliminary data.</text>
</comment>
<name>A0A9W7BZ23_9STRA</name>